<dbReference type="Gene3D" id="3.90.930.50">
    <property type="match status" value="1"/>
</dbReference>
<evidence type="ECO:0000313" key="4">
    <source>
        <dbReference type="Proteomes" id="UP001059950"/>
    </source>
</evidence>
<evidence type="ECO:0000259" key="2">
    <source>
        <dbReference type="Pfam" id="PF22106"/>
    </source>
</evidence>
<keyword evidence="4" id="KW-1185">Reference proteome</keyword>
<dbReference type="InterPro" id="IPR044922">
    <property type="entry name" value="DUF2063_N_sf"/>
</dbReference>
<gene>
    <name evidence="3" type="ORF">KDX31_01910</name>
</gene>
<dbReference type="Gene3D" id="1.10.150.690">
    <property type="entry name" value="DUF2063"/>
    <property type="match status" value="1"/>
</dbReference>
<keyword evidence="3" id="KW-0238">DNA-binding</keyword>
<organism evidence="3 4">
    <name type="scientific">Amphritea atlantica</name>
    <dbReference type="NCBI Taxonomy" id="355243"/>
    <lineage>
        <taxon>Bacteria</taxon>
        <taxon>Pseudomonadati</taxon>
        <taxon>Pseudomonadota</taxon>
        <taxon>Gammaproteobacteria</taxon>
        <taxon>Oceanospirillales</taxon>
        <taxon>Oceanospirillaceae</taxon>
        <taxon>Amphritea</taxon>
    </lineage>
</organism>
<proteinExistence type="predicted"/>
<evidence type="ECO:0000259" key="1">
    <source>
        <dbReference type="Pfam" id="PF09836"/>
    </source>
</evidence>
<dbReference type="InterPro" id="IPR054098">
    <property type="entry name" value="NGO1945-like_C"/>
</dbReference>
<feature type="domain" description="Putative DNA-binding" evidence="1">
    <location>
        <begin position="15"/>
        <end position="101"/>
    </location>
</feature>
<dbReference type="GO" id="GO:0003677">
    <property type="term" value="F:DNA binding"/>
    <property type="evidence" value="ECO:0007669"/>
    <property type="project" value="UniProtKB-KW"/>
</dbReference>
<accession>A0ABY5GWK0</accession>
<dbReference type="Pfam" id="PF09836">
    <property type="entry name" value="DUF2063"/>
    <property type="match status" value="1"/>
</dbReference>
<sequence>MHVSEFGGADKTFTELQYQFAAHIRNPDKYPKPAGVEERRMTIYRELFFNNIEGFISGGFPVLRSITREQDWMRMVRDFFDQYRCHSPYFLEIAEEFLTWLNNQREPEASDYPFLQELAHYEWVELALDTSAARLSDVAVDGRGDLLQGHPLQSPLAWSLMYQYPVQRIGKHYKPQRPPEHPTFLMVYRNREERVKFMQINQLTARLLYLLGENRDLSGAQALQQIAEEMSHPQPEQIIAGGRDVLQQLRDKDIILGTQL</sequence>
<reference evidence="3" key="1">
    <citation type="submission" date="2021-04" db="EMBL/GenBank/DDBJ databases">
        <title>Oceanospirillales bacteria with DddD are important DMSP degraders in coastal seawater.</title>
        <authorList>
            <person name="Liu J."/>
        </authorList>
    </citation>
    <scope>NUCLEOTIDE SEQUENCE</scope>
    <source>
        <strain evidence="3">GY6</strain>
    </source>
</reference>
<dbReference type="InterPro" id="IPR018640">
    <property type="entry name" value="DUF2063"/>
</dbReference>
<name>A0ABY5GWK0_9GAMM</name>
<dbReference type="Pfam" id="PF22106">
    <property type="entry name" value="NGO1945_C"/>
    <property type="match status" value="1"/>
</dbReference>
<feature type="domain" description="NGO1945-like C-terminal" evidence="2">
    <location>
        <begin position="154"/>
        <end position="250"/>
    </location>
</feature>
<protein>
    <submittedName>
        <fullName evidence="3">DNA-binding domain-containing protein</fullName>
    </submittedName>
</protein>
<evidence type="ECO:0000313" key="3">
    <source>
        <dbReference type="EMBL" id="UTW03813.1"/>
    </source>
</evidence>
<dbReference type="EMBL" id="CP073344">
    <property type="protein sequence ID" value="UTW03813.1"/>
    <property type="molecule type" value="Genomic_DNA"/>
</dbReference>
<dbReference type="Proteomes" id="UP001059950">
    <property type="component" value="Chromosome"/>
</dbReference>